<dbReference type="AlphaFoldDB" id="A0A0M8K8K7"/>
<dbReference type="InParanoid" id="A0A0M8K8K7"/>
<accession>A0A0M8K8K7</accession>
<sequence>MKKGVAMSIWGKVRRALGLEPTLRPRESTDEVGSPIDEEAYTAALLANRAEKDRFFKEDPRSPLPPDVRATFQGLAYYPPNRTLRLVLPLERDPSGERIVMQTSTGDEQVYERLGYVSFEVDGEPTRLAIYRDVRSGALFLPFRDATSGSETYGAGRYLEPVLLDDNTVLVDFNLAYNPFCAYSDQWSCPLPPMENWLRVPIRAGEKAFSAHTTQPDEV</sequence>
<reference evidence="2" key="2">
    <citation type="submission" date="2015-08" db="EMBL/GenBank/DDBJ databases">
        <title>Draft Genome Sequence of a Heterotrophic Facultative Anaerobic Bacterium Ardenticatena maritima Strain 110S.</title>
        <authorList>
            <person name="Kawaichi S."/>
            <person name="Yoshida T."/>
            <person name="Sako Y."/>
            <person name="Nakamura R."/>
        </authorList>
    </citation>
    <scope>NUCLEOTIDE SEQUENCE [LARGE SCALE GENOMIC DNA]</scope>
    <source>
        <strain evidence="2">110S</strain>
    </source>
</reference>
<organism evidence="1 2">
    <name type="scientific">Ardenticatena maritima</name>
    <dbReference type="NCBI Taxonomy" id="872965"/>
    <lineage>
        <taxon>Bacteria</taxon>
        <taxon>Bacillati</taxon>
        <taxon>Chloroflexota</taxon>
        <taxon>Ardenticatenia</taxon>
        <taxon>Ardenticatenales</taxon>
        <taxon>Ardenticatenaceae</taxon>
        <taxon>Ardenticatena</taxon>
    </lineage>
</organism>
<evidence type="ECO:0000313" key="2">
    <source>
        <dbReference type="Proteomes" id="UP000037784"/>
    </source>
</evidence>
<dbReference type="InterPro" id="IPR012467">
    <property type="entry name" value="DUF1684"/>
</dbReference>
<dbReference type="EMBL" id="BBZA01000216">
    <property type="protein sequence ID" value="GAP63975.1"/>
    <property type="molecule type" value="Genomic_DNA"/>
</dbReference>
<comment type="caution">
    <text evidence="1">The sequence shown here is derived from an EMBL/GenBank/DDBJ whole genome shotgun (WGS) entry which is preliminary data.</text>
</comment>
<dbReference type="Proteomes" id="UP000037784">
    <property type="component" value="Unassembled WGS sequence"/>
</dbReference>
<proteinExistence type="predicted"/>
<dbReference type="Pfam" id="PF07920">
    <property type="entry name" value="DUF1684"/>
    <property type="match status" value="1"/>
</dbReference>
<dbReference type="PANTHER" id="PTHR41913">
    <property type="entry name" value="DUF1684 DOMAIN-CONTAINING PROTEIN"/>
    <property type="match status" value="1"/>
</dbReference>
<dbReference type="Gene3D" id="6.10.250.1680">
    <property type="match status" value="1"/>
</dbReference>
<dbReference type="STRING" id="872965.SE16_08065"/>
<evidence type="ECO:0008006" key="3">
    <source>
        <dbReference type="Google" id="ProtNLM"/>
    </source>
</evidence>
<name>A0A0M8K8K7_9CHLR</name>
<keyword evidence="2" id="KW-1185">Reference proteome</keyword>
<evidence type="ECO:0000313" key="1">
    <source>
        <dbReference type="EMBL" id="GAP63975.1"/>
    </source>
</evidence>
<reference evidence="1 2" key="1">
    <citation type="journal article" date="2015" name="Genome Announc.">
        <title>Draft Genome Sequence of a Heterotrophic Facultative Anaerobic Thermophilic Bacterium, Ardenticatena maritima Strain 110ST.</title>
        <authorList>
            <person name="Kawaichi S."/>
            <person name="Yoshida T."/>
            <person name="Sako Y."/>
            <person name="Nakamura R."/>
        </authorList>
    </citation>
    <scope>NUCLEOTIDE SEQUENCE [LARGE SCALE GENOMIC DNA]</scope>
    <source>
        <strain evidence="1 2">110S</strain>
    </source>
</reference>
<dbReference type="PANTHER" id="PTHR41913:SF1">
    <property type="entry name" value="DUF1684 DOMAIN-CONTAINING PROTEIN"/>
    <property type="match status" value="1"/>
</dbReference>
<gene>
    <name evidence="1" type="ORF">ARMA_2398</name>
</gene>
<protein>
    <recommendedName>
        <fullName evidence="3">DUF1684 domain-containing protein</fullName>
    </recommendedName>
</protein>